<dbReference type="InterPro" id="IPR017847">
    <property type="entry name" value="T6SS_RhsGE_Vgr_subset"/>
</dbReference>
<reference evidence="2" key="1">
    <citation type="submission" date="2021-08" db="EMBL/GenBank/DDBJ databases">
        <title>Complete genome sequence of Pseudomonas phytophila.</title>
        <authorList>
            <person name="Weir B.S."/>
            <person name="Templeton M.D."/>
            <person name="Arshed S."/>
            <person name="Andersen M.T."/>
            <person name="Jayaraman J."/>
        </authorList>
    </citation>
    <scope>NUCLEOTIDE SEQUENCE</scope>
    <source>
        <strain evidence="2">ICMP 23753</strain>
    </source>
</reference>
<feature type="region of interest" description="Disordered" evidence="1">
    <location>
        <begin position="234"/>
        <end position="256"/>
    </location>
</feature>
<dbReference type="NCBIfam" id="TIGR03361">
    <property type="entry name" value="VI_Rhs_Vgr"/>
    <property type="match status" value="1"/>
</dbReference>
<accession>A0ABY6F800</accession>
<evidence type="ECO:0000313" key="2">
    <source>
        <dbReference type="EMBL" id="UXZ94000.1"/>
    </source>
</evidence>
<evidence type="ECO:0000313" key="3">
    <source>
        <dbReference type="Proteomes" id="UP001063228"/>
    </source>
</evidence>
<keyword evidence="3" id="KW-1185">Reference proteome</keyword>
<dbReference type="Pfam" id="PF05954">
    <property type="entry name" value="Phage_GPD"/>
    <property type="match status" value="1"/>
</dbReference>
<proteinExistence type="predicted"/>
<dbReference type="RefSeq" id="WP_263267194.1">
    <property type="nucleotide sequence ID" value="NZ_CP081201.1"/>
</dbReference>
<name>A0ABY6F800_9PSED</name>
<gene>
    <name evidence="2" type="primary">vgrG</name>
    <name evidence="2" type="ORF">K3169_16625</name>
</gene>
<dbReference type="Gene3D" id="4.10.220.110">
    <property type="match status" value="1"/>
</dbReference>
<protein>
    <submittedName>
        <fullName evidence="2">Type VI secretion system tip protein VgrG</fullName>
    </submittedName>
</protein>
<feature type="compositionally biased region" description="Basic and acidic residues" evidence="1">
    <location>
        <begin position="240"/>
        <end position="251"/>
    </location>
</feature>
<dbReference type="Gene3D" id="3.55.50.10">
    <property type="entry name" value="Baseplate protein-like domains"/>
    <property type="match status" value="1"/>
</dbReference>
<dbReference type="Proteomes" id="UP001063228">
    <property type="component" value="Chromosome"/>
</dbReference>
<sequence length="669" mass="74918">MSEGKRMPITLAIVDHKMNLPVISISGREALNAPYRFIIDVVSSDPHLKFEVFEQKAAWLALGPDQGVHGKISSATLLHAGTGLSLYRITLGPTLLDMEQRRQRRVFQDLSVPQIIARLLEEHSIAPATYRFEKLVGIYPSREQCVQQDETDLHLLLRLCEEEGISMRFEHQRTRHLLVFADDPARFPHRSKPAQFQPPALRTRHAPAISYLAEQWALQLAATDHETHFHDPLLKTSKNASDDEAHADKKNASNQRFEASLLSRLPTERQAHERQAGARALERQRCERRVIRGLGTDLPMTPGQIVQVLGHPEARFNDQWLVVEINHTGQQPEVLKGKAPEDVARILEAARSVAAQSGASNGQATGHDEIDSLSQGYHSSFRLLPWEMPFRPGLKHQKPVMSGFQPTTLLSRCNQTKEQLMNGRLPIGFTPTPAGCEPAELCAPIGISLAQLKALRIGAALIVGHFDGDPERPIIYGVPDEHRVPLNDYPAQGLPTADAVHLNLPQTLHLTTDGILQLSTADSRFDLTASCIEMTGTLPTLTAQDRSCGRDQPAQHPALSLFDADLRLTEHPGLKGAPLVDRLWYIVRMREPGLQFLARLQPEHFLFEGKTDRHGYCGLSSEELRELAAAYRKTPNELCLVHPGHCIMLQTWFEQNWPRRLHQAFIQHG</sequence>
<dbReference type="InterPro" id="IPR006533">
    <property type="entry name" value="T6SS_Vgr_RhsGE"/>
</dbReference>
<organism evidence="2 3">
    <name type="scientific">Pseudomonas phytophila</name>
    <dbReference type="NCBI Taxonomy" id="2867264"/>
    <lineage>
        <taxon>Bacteria</taxon>
        <taxon>Pseudomonadati</taxon>
        <taxon>Pseudomonadota</taxon>
        <taxon>Gammaproteobacteria</taxon>
        <taxon>Pseudomonadales</taxon>
        <taxon>Pseudomonadaceae</taxon>
        <taxon>Pseudomonas</taxon>
    </lineage>
</organism>
<dbReference type="SUPFAM" id="SSF69279">
    <property type="entry name" value="Phage tail proteins"/>
    <property type="match status" value="2"/>
</dbReference>
<dbReference type="NCBIfam" id="TIGR01646">
    <property type="entry name" value="vgr_GE"/>
    <property type="match status" value="1"/>
</dbReference>
<dbReference type="Gene3D" id="2.30.110.50">
    <property type="match status" value="1"/>
</dbReference>
<dbReference type="EMBL" id="CP081201">
    <property type="protein sequence ID" value="UXZ94000.1"/>
    <property type="molecule type" value="Genomic_DNA"/>
</dbReference>
<evidence type="ECO:0000256" key="1">
    <source>
        <dbReference type="SAM" id="MobiDB-lite"/>
    </source>
</evidence>